<evidence type="ECO:0000313" key="2">
    <source>
        <dbReference type="Proteomes" id="UP000027586"/>
    </source>
</evidence>
<gene>
    <name evidence="1" type="ORF">LCOR_10150.1</name>
</gene>
<sequence length="69" mass="8000">MAYAAESPSKRHSSKQIGIIKILQFTELAWRFAIHMLQRWLLMTIIHSTRVVAGGKDKTWYWSVARGAR</sequence>
<reference evidence="1" key="1">
    <citation type="submission" date="2013-08" db="EMBL/GenBank/DDBJ databases">
        <title>Gene expansion shapes genome architecture in the human pathogen Lichtheimia corymbifera: an evolutionary genomics analysis in the ancient terrestrial Mucorales (Mucoromycotina).</title>
        <authorList>
            <person name="Schwartze V.U."/>
            <person name="Winter S."/>
            <person name="Shelest E."/>
            <person name="Marcet-Houben M."/>
            <person name="Horn F."/>
            <person name="Wehner S."/>
            <person name="Hoffmann K."/>
            <person name="Riege K."/>
            <person name="Sammeth M."/>
            <person name="Nowrousian M."/>
            <person name="Valiante V."/>
            <person name="Linde J."/>
            <person name="Jacobsen I.D."/>
            <person name="Marz M."/>
            <person name="Brakhage A.A."/>
            <person name="Gabaldon T."/>
            <person name="Bocker S."/>
            <person name="Voigt K."/>
        </authorList>
    </citation>
    <scope>NUCLEOTIDE SEQUENCE [LARGE SCALE GENOMIC DNA]</scope>
    <source>
        <strain evidence="1">FSU 9682</strain>
    </source>
</reference>
<accession>A0A068SBV4</accession>
<dbReference type="EMBL" id="CBTN010000068">
    <property type="protein sequence ID" value="CDH59327.1"/>
    <property type="molecule type" value="Genomic_DNA"/>
</dbReference>
<dbReference type="VEuPathDB" id="FungiDB:LCOR_10150.1"/>
<protein>
    <submittedName>
        <fullName evidence="1">Uncharacterized protein</fullName>
    </submittedName>
</protein>
<keyword evidence="2" id="KW-1185">Reference proteome</keyword>
<dbReference type="AlphaFoldDB" id="A0A068SBV4"/>
<proteinExistence type="predicted"/>
<evidence type="ECO:0000313" key="1">
    <source>
        <dbReference type="EMBL" id="CDH59327.1"/>
    </source>
</evidence>
<organism evidence="1 2">
    <name type="scientific">Lichtheimia corymbifera JMRC:FSU:9682</name>
    <dbReference type="NCBI Taxonomy" id="1263082"/>
    <lineage>
        <taxon>Eukaryota</taxon>
        <taxon>Fungi</taxon>
        <taxon>Fungi incertae sedis</taxon>
        <taxon>Mucoromycota</taxon>
        <taxon>Mucoromycotina</taxon>
        <taxon>Mucoromycetes</taxon>
        <taxon>Mucorales</taxon>
        <taxon>Lichtheimiaceae</taxon>
        <taxon>Lichtheimia</taxon>
    </lineage>
</organism>
<name>A0A068SBV4_9FUNG</name>
<dbReference type="Proteomes" id="UP000027586">
    <property type="component" value="Unassembled WGS sequence"/>
</dbReference>
<comment type="caution">
    <text evidence="1">The sequence shown here is derived from an EMBL/GenBank/DDBJ whole genome shotgun (WGS) entry which is preliminary data.</text>
</comment>